<feature type="transmembrane region" description="Helical" evidence="1">
    <location>
        <begin position="110"/>
        <end position="132"/>
    </location>
</feature>
<feature type="transmembrane region" description="Helical" evidence="1">
    <location>
        <begin position="144"/>
        <end position="169"/>
    </location>
</feature>
<feature type="transmembrane region" description="Helical" evidence="1">
    <location>
        <begin position="80"/>
        <end position="104"/>
    </location>
</feature>
<comment type="caution">
    <text evidence="2">The sequence shown here is derived from an EMBL/GenBank/DDBJ whole genome shotgun (WGS) entry which is preliminary data.</text>
</comment>
<evidence type="ECO:0008006" key="4">
    <source>
        <dbReference type="Google" id="ProtNLM"/>
    </source>
</evidence>
<dbReference type="EMBL" id="BOPH01000022">
    <property type="protein sequence ID" value="GIJ67021.1"/>
    <property type="molecule type" value="Genomic_DNA"/>
</dbReference>
<dbReference type="Proteomes" id="UP000635606">
    <property type="component" value="Unassembled WGS sequence"/>
</dbReference>
<dbReference type="AlphaFoldDB" id="A0A8J3ZNP1"/>
<keyword evidence="1" id="KW-0472">Membrane</keyword>
<keyword evidence="3" id="KW-1185">Reference proteome</keyword>
<feature type="transmembrane region" description="Helical" evidence="1">
    <location>
        <begin position="49"/>
        <end position="68"/>
    </location>
</feature>
<keyword evidence="1" id="KW-0812">Transmembrane</keyword>
<evidence type="ECO:0000313" key="2">
    <source>
        <dbReference type="EMBL" id="GIJ67021.1"/>
    </source>
</evidence>
<dbReference type="RefSeq" id="WP_239160079.1">
    <property type="nucleotide sequence ID" value="NZ_BOPH01000022.1"/>
</dbReference>
<proteinExistence type="predicted"/>
<evidence type="ECO:0000256" key="1">
    <source>
        <dbReference type="SAM" id="Phobius"/>
    </source>
</evidence>
<reference evidence="2" key="1">
    <citation type="submission" date="2021-01" db="EMBL/GenBank/DDBJ databases">
        <title>Whole genome shotgun sequence of Virgisporangium ochraceum NBRC 16418.</title>
        <authorList>
            <person name="Komaki H."/>
            <person name="Tamura T."/>
        </authorList>
    </citation>
    <scope>NUCLEOTIDE SEQUENCE</scope>
    <source>
        <strain evidence="2">NBRC 16418</strain>
    </source>
</reference>
<accession>A0A8J3ZNP1</accession>
<name>A0A8J3ZNP1_9ACTN</name>
<gene>
    <name evidence="2" type="ORF">Voc01_019380</name>
</gene>
<sequence>MNSLPWLARRGAELCWHELPRTLAAGLLVALSALPLAVAASAGAPAWMVALTLVPLALALTGLARFAAVVARGDAARLSLLWRVDPVLAAVTAAGVALCAALFTVDGLRYAGAVGAAALLFVLPSAFAYGAVRDRTGLEALRGGLILAAVRPAWALTLAALGCLGGFAVAASGGVLLPVVPALLLTIAATQTAELLDRVDEMQNSS</sequence>
<evidence type="ECO:0000313" key="3">
    <source>
        <dbReference type="Proteomes" id="UP000635606"/>
    </source>
</evidence>
<keyword evidence="1" id="KW-1133">Transmembrane helix</keyword>
<protein>
    <recommendedName>
        <fullName evidence="4">Integral membrane protein</fullName>
    </recommendedName>
</protein>
<organism evidence="2 3">
    <name type="scientific">Virgisporangium ochraceum</name>
    <dbReference type="NCBI Taxonomy" id="65505"/>
    <lineage>
        <taxon>Bacteria</taxon>
        <taxon>Bacillati</taxon>
        <taxon>Actinomycetota</taxon>
        <taxon>Actinomycetes</taxon>
        <taxon>Micromonosporales</taxon>
        <taxon>Micromonosporaceae</taxon>
        <taxon>Virgisporangium</taxon>
    </lineage>
</organism>